<dbReference type="GO" id="GO:0006637">
    <property type="term" value="P:acyl-CoA metabolic process"/>
    <property type="evidence" value="ECO:0007669"/>
    <property type="project" value="TreeGrafter"/>
</dbReference>
<sequence>MASPDIYSAWPIPPPSTSSSSSSTAYSLDLEIRLDESQQTSPSTSTTTSYNSTIPPPPPPPPLPSPKNNNNNKYYSCCSVPKETLETWDKVFKEGHGADVYVISTQGQDQASSSSPSYVLAHSFILGAASPVLADLLEQAKIKNGMRYINIPGVPYNALHIFIRFLYSSCYEKEELNKFVLHLLLLSHSYSVSSLKRICVELIEEGWLTNENVVDVLQLARNCDAPRLSLVCIRWIVKHFKAISSTQGWKVMKRVNPALEQELLEAVVEADTTKEERLKRMEEKKVYLQLNEAMEAIVHICRDGCRTIGPRDKVLKGSQVACGFPACKGLETLVRHFSICKTRVPGGCLHCKRMWQLLDLHSRLCNDPLTCKVPLCSHFKEKVVHQCKKDEAKWKVLNTMMTPIGIGIRKQILHSFRYSSIQPLVSRFTLTPFNPIPKSSSSSTVTIRTQFQYTNPISRFSIFLFRFPNTKSFSTDPSSLDSPHEISQPIDAGSSIRKPISLWPGMFNSPVTNALWEARSSMFEKPGDPTADHLSQSELVAKTPAQSRTSILYKLSSDYALKEHYRNPWNEIRIGKLLEDLDALAGTIAFKHCANEDGITRPLILVTASVDKMVMKKPISIDTDLSIVGAVTWVGRSSMEIQLEVIQTTHESPDSSDSASLVANFTFVARDSKTGKSAVINQISPETEEEKLLWKEADERNKMRKKKREMKKDLELEKEHNERLNALLAEGRVFCDLPALADRNSILMKDTCLENSFICQPQQRNIFGRIFGGFLMRRAVELAFSTTYSFAGVVTHFLEVDHVDFLRPVDVGDFLRLKSCVLYTELQNPTKPLINVEVVAHVTRPELRSSEVSNKFYFTFAVRPEAVKDGLLVRNVVPATEEEARRVLERMDAETPQPYL</sequence>
<evidence type="ECO:0000256" key="10">
    <source>
        <dbReference type="SAM" id="Coils"/>
    </source>
</evidence>
<dbReference type="PANTHER" id="PTHR12655:SF3">
    <property type="entry name" value="ACYL-COENZYME A THIOESTERASE 9, MITOCHONDRIAL-LIKE ISOFORM X1"/>
    <property type="match status" value="1"/>
</dbReference>
<dbReference type="FunFam" id="3.10.129.10:FF:000023">
    <property type="entry name" value="Acyl-coenzyme A thioesterase 9, mitochondrial"/>
    <property type="match status" value="1"/>
</dbReference>
<keyword evidence="9" id="KW-0809">Transit peptide</keyword>
<dbReference type="SUPFAM" id="SSF54695">
    <property type="entry name" value="POZ domain"/>
    <property type="match status" value="1"/>
</dbReference>
<dbReference type="Pfam" id="PF00651">
    <property type="entry name" value="BTB"/>
    <property type="match status" value="1"/>
</dbReference>
<evidence type="ECO:0000256" key="6">
    <source>
        <dbReference type="ARBA" id="ARBA00022786"/>
    </source>
</evidence>
<dbReference type="GO" id="GO:0006355">
    <property type="term" value="P:regulation of DNA-templated transcription"/>
    <property type="evidence" value="ECO:0007669"/>
    <property type="project" value="UniProtKB-ARBA"/>
</dbReference>
<feature type="domain" description="HotDog ACOT-type" evidence="13">
    <location>
        <begin position="749"/>
        <end position="866"/>
    </location>
</feature>
<dbReference type="InterPro" id="IPR000210">
    <property type="entry name" value="BTB/POZ_dom"/>
</dbReference>
<evidence type="ECO:0000256" key="5">
    <source>
        <dbReference type="ARBA" id="ARBA00022771"/>
    </source>
</evidence>
<evidence type="ECO:0000256" key="1">
    <source>
        <dbReference type="ARBA" id="ARBA00004906"/>
    </source>
</evidence>
<feature type="domain" description="BTB" evidence="12">
    <location>
        <begin position="98"/>
        <end position="175"/>
    </location>
</feature>
<dbReference type="SUPFAM" id="SSF57933">
    <property type="entry name" value="TAZ domain"/>
    <property type="match status" value="1"/>
</dbReference>
<keyword evidence="7" id="KW-0378">Hydrolase</keyword>
<dbReference type="FunFam" id="1.20.1020.10:FF:000004">
    <property type="entry name" value="BTB/POZ and TAZ domain-containing protein 2"/>
    <property type="match status" value="1"/>
</dbReference>
<comment type="pathway">
    <text evidence="1">Protein modification; protein ubiquitination.</text>
</comment>
<dbReference type="Gene3D" id="3.30.710.10">
    <property type="entry name" value="Potassium Channel Kv1.1, Chain A"/>
    <property type="match status" value="1"/>
</dbReference>
<evidence type="ECO:0000256" key="4">
    <source>
        <dbReference type="ARBA" id="ARBA00022737"/>
    </source>
</evidence>
<dbReference type="InterPro" id="IPR000197">
    <property type="entry name" value="Znf_TAZ"/>
</dbReference>
<comment type="caution">
    <text evidence="14">The sequence shown here is derived from an EMBL/GenBank/DDBJ whole genome shotgun (WGS) entry which is preliminary data.</text>
</comment>
<dbReference type="GO" id="GO:0005516">
    <property type="term" value="F:calmodulin binding"/>
    <property type="evidence" value="ECO:0007669"/>
    <property type="project" value="UniProtKB-ARBA"/>
</dbReference>
<keyword evidence="8" id="KW-0862">Zinc</keyword>
<dbReference type="InterPro" id="IPR033120">
    <property type="entry name" value="HOTDOG_ACOT"/>
</dbReference>
<keyword evidence="5" id="KW-0863">Zinc-finger</keyword>
<dbReference type="CDD" id="cd14733">
    <property type="entry name" value="BACK"/>
    <property type="match status" value="1"/>
</dbReference>
<reference evidence="14 15" key="1">
    <citation type="journal article" date="2020" name="bioRxiv">
        <title>Sequence and annotation of 42 cannabis genomes reveals extensive copy number variation in cannabinoid synthesis and pathogen resistance genes.</title>
        <authorList>
            <person name="Mckernan K.J."/>
            <person name="Helbert Y."/>
            <person name="Kane L.T."/>
            <person name="Ebling H."/>
            <person name="Zhang L."/>
            <person name="Liu B."/>
            <person name="Eaton Z."/>
            <person name="Mclaughlin S."/>
            <person name="Kingan S."/>
            <person name="Baybayan P."/>
            <person name="Concepcion G."/>
            <person name="Jordan M."/>
            <person name="Riva A."/>
            <person name="Barbazuk W."/>
            <person name="Harkins T."/>
        </authorList>
    </citation>
    <scope>NUCLEOTIDE SEQUENCE [LARGE SCALE GENOMIC DNA]</scope>
    <source>
        <strain evidence="15">cv. Jamaican Lion 4</strain>
        <tissue evidence="14">Leaf</tissue>
    </source>
</reference>
<keyword evidence="3" id="KW-0479">Metal-binding</keyword>
<dbReference type="AlphaFoldDB" id="A0A7J6EBW1"/>
<dbReference type="InterPro" id="IPR029069">
    <property type="entry name" value="HotDog_dom_sf"/>
</dbReference>
<feature type="domain" description="HotDog ACOT-type" evidence="13">
    <location>
        <begin position="551"/>
        <end position="673"/>
    </location>
</feature>
<dbReference type="GO" id="GO:0009725">
    <property type="term" value="P:response to hormone"/>
    <property type="evidence" value="ECO:0007669"/>
    <property type="project" value="UniProtKB-ARBA"/>
</dbReference>
<evidence type="ECO:0000256" key="2">
    <source>
        <dbReference type="ARBA" id="ARBA00010458"/>
    </source>
</evidence>
<proteinExistence type="inferred from homology"/>
<dbReference type="Gene3D" id="3.10.129.10">
    <property type="entry name" value="Hotdog Thioesterase"/>
    <property type="match status" value="2"/>
</dbReference>
<dbReference type="Gene3D" id="1.25.40.420">
    <property type="match status" value="1"/>
</dbReference>
<dbReference type="PROSITE" id="PS50097">
    <property type="entry name" value="BTB"/>
    <property type="match status" value="1"/>
</dbReference>
<dbReference type="GO" id="GO:0008270">
    <property type="term" value="F:zinc ion binding"/>
    <property type="evidence" value="ECO:0007669"/>
    <property type="project" value="UniProtKB-KW"/>
</dbReference>
<dbReference type="SMART" id="SM00225">
    <property type="entry name" value="BTB"/>
    <property type="match status" value="1"/>
</dbReference>
<evidence type="ECO:0000256" key="8">
    <source>
        <dbReference type="ARBA" id="ARBA00022833"/>
    </source>
</evidence>
<evidence type="ECO:0000256" key="9">
    <source>
        <dbReference type="ARBA" id="ARBA00022946"/>
    </source>
</evidence>
<keyword evidence="6" id="KW-0833">Ubl conjugation pathway</keyword>
<dbReference type="PANTHER" id="PTHR12655">
    <property type="entry name" value="ACYL-COA THIOESTERASE"/>
    <property type="match status" value="1"/>
</dbReference>
<dbReference type="GO" id="GO:0009751">
    <property type="term" value="P:response to salicylic acid"/>
    <property type="evidence" value="ECO:0007669"/>
    <property type="project" value="UniProtKB-ARBA"/>
</dbReference>
<accession>A0A7J6EBW1</accession>
<dbReference type="Gene3D" id="1.20.1020.10">
    <property type="entry name" value="TAZ domain"/>
    <property type="match status" value="1"/>
</dbReference>
<protein>
    <submittedName>
        <fullName evidence="14">Uncharacterized protein</fullName>
    </submittedName>
</protein>
<dbReference type="Pfam" id="PF02135">
    <property type="entry name" value="zf-TAZ"/>
    <property type="match status" value="1"/>
</dbReference>
<feature type="coiled-coil region" evidence="10">
    <location>
        <begin position="700"/>
        <end position="727"/>
    </location>
</feature>
<evidence type="ECO:0000313" key="14">
    <source>
        <dbReference type="EMBL" id="KAF4355933.1"/>
    </source>
</evidence>
<gene>
    <name evidence="14" type="ORF">F8388_025936</name>
</gene>
<evidence type="ECO:0000259" key="12">
    <source>
        <dbReference type="PROSITE" id="PS50097"/>
    </source>
</evidence>
<comment type="similarity">
    <text evidence="2">Belongs to the acyl coenzyme A hydrolase family.</text>
</comment>
<dbReference type="FunFam" id="3.10.129.10:FF:000032">
    <property type="entry name" value="Acyl-CoA thioester hydrolase"/>
    <property type="match status" value="1"/>
</dbReference>
<dbReference type="GO" id="GO:0042542">
    <property type="term" value="P:response to hydrogen peroxide"/>
    <property type="evidence" value="ECO:0007669"/>
    <property type="project" value="UniProtKB-ARBA"/>
</dbReference>
<dbReference type="SMART" id="SM00551">
    <property type="entry name" value="ZnF_TAZ"/>
    <property type="match status" value="1"/>
</dbReference>
<dbReference type="PROSITE" id="PS51770">
    <property type="entry name" value="HOTDOG_ACOT"/>
    <property type="match status" value="2"/>
</dbReference>
<dbReference type="GO" id="GO:0047617">
    <property type="term" value="F:fatty acyl-CoA hydrolase activity"/>
    <property type="evidence" value="ECO:0007669"/>
    <property type="project" value="TreeGrafter"/>
</dbReference>
<dbReference type="InterPro" id="IPR035898">
    <property type="entry name" value="TAZ_dom_sf"/>
</dbReference>
<organism evidence="14 15">
    <name type="scientific">Cannabis sativa</name>
    <name type="common">Hemp</name>
    <name type="synonym">Marijuana</name>
    <dbReference type="NCBI Taxonomy" id="3483"/>
    <lineage>
        <taxon>Eukaryota</taxon>
        <taxon>Viridiplantae</taxon>
        <taxon>Streptophyta</taxon>
        <taxon>Embryophyta</taxon>
        <taxon>Tracheophyta</taxon>
        <taxon>Spermatophyta</taxon>
        <taxon>Magnoliopsida</taxon>
        <taxon>eudicotyledons</taxon>
        <taxon>Gunneridae</taxon>
        <taxon>Pentapetalae</taxon>
        <taxon>rosids</taxon>
        <taxon>fabids</taxon>
        <taxon>Rosales</taxon>
        <taxon>Cannabaceae</taxon>
        <taxon>Cannabis</taxon>
    </lineage>
</organism>
<dbReference type="CDD" id="cd03442">
    <property type="entry name" value="BFIT_BACH"/>
    <property type="match status" value="2"/>
</dbReference>
<dbReference type="EMBL" id="JAATIP010000258">
    <property type="protein sequence ID" value="KAF4355933.1"/>
    <property type="molecule type" value="Genomic_DNA"/>
</dbReference>
<keyword evidence="10" id="KW-0175">Coiled coil</keyword>
<feature type="compositionally biased region" description="Low complexity" evidence="11">
    <location>
        <begin position="40"/>
        <end position="53"/>
    </location>
</feature>
<dbReference type="InterPro" id="IPR011333">
    <property type="entry name" value="SKP1/BTB/POZ_sf"/>
</dbReference>
<feature type="region of interest" description="Disordered" evidence="11">
    <location>
        <begin position="1"/>
        <end position="70"/>
    </location>
</feature>
<feature type="compositionally biased region" description="Pro residues" evidence="11">
    <location>
        <begin position="54"/>
        <end position="65"/>
    </location>
</feature>
<evidence type="ECO:0000256" key="3">
    <source>
        <dbReference type="ARBA" id="ARBA00022723"/>
    </source>
</evidence>
<dbReference type="Proteomes" id="UP000525078">
    <property type="component" value="Unassembled WGS sequence"/>
</dbReference>
<evidence type="ECO:0000259" key="13">
    <source>
        <dbReference type="PROSITE" id="PS51770"/>
    </source>
</evidence>
<name>A0A7J6EBW1_CANSA</name>
<dbReference type="SUPFAM" id="SSF54637">
    <property type="entry name" value="Thioesterase/thiol ester dehydrase-isomerase"/>
    <property type="match status" value="2"/>
</dbReference>
<evidence type="ECO:0000256" key="11">
    <source>
        <dbReference type="SAM" id="MobiDB-lite"/>
    </source>
</evidence>
<keyword evidence="4" id="KW-0677">Repeat</keyword>
<evidence type="ECO:0000256" key="7">
    <source>
        <dbReference type="ARBA" id="ARBA00022801"/>
    </source>
</evidence>
<evidence type="ECO:0000313" key="15">
    <source>
        <dbReference type="Proteomes" id="UP000525078"/>
    </source>
</evidence>
<dbReference type="FunFam" id="1.25.40.420:FF:000012">
    <property type="entry name" value="BTB/POZ and TAZ domain-containing protein 2"/>
    <property type="match status" value="1"/>
</dbReference>